<dbReference type="Gene3D" id="3.40.50.300">
    <property type="entry name" value="P-loop containing nucleotide triphosphate hydrolases"/>
    <property type="match status" value="1"/>
</dbReference>
<dbReference type="SUPFAM" id="SSF52540">
    <property type="entry name" value="P-loop containing nucleoside triphosphate hydrolases"/>
    <property type="match status" value="1"/>
</dbReference>
<comment type="caution">
    <text evidence="3">The sequence shown here is derived from an EMBL/GenBank/DDBJ whole genome shotgun (WGS) entry which is preliminary data.</text>
</comment>
<keyword evidence="2" id="KW-0342">GTP-binding</keyword>
<gene>
    <name evidence="3" type="ORF">M9Y10_014718</name>
</gene>
<dbReference type="PROSITE" id="PS51421">
    <property type="entry name" value="RAS"/>
    <property type="match status" value="1"/>
</dbReference>
<sequence length="248" mass="28388">MKETNQKFNFNEFNELKIGCFGFYGKTAVIIRFLKRDYSEGNIPTIEDEFSRVISVGNRLIRLNVLDAASQDDFAEMSFSYYSQVQCFVLFFDISNPYTINDIRNMYNGILYSVGERPIIVLGGLNSDLREENNEDSIPKDEVLKLSNGFKCPVIEVSAKTGENVEYLFSTVTQNYLKSKTSMRKGKRKDYDIRGEWNIGLVGVGGANAKDLVRQYIFGEFKDDSLDEDYFKVVDVNGQIIPLNLHLF</sequence>
<evidence type="ECO:0000313" key="3">
    <source>
        <dbReference type="EMBL" id="KAK8896797.1"/>
    </source>
</evidence>
<dbReference type="SMART" id="SM00174">
    <property type="entry name" value="RHO"/>
    <property type="match status" value="1"/>
</dbReference>
<dbReference type="InterPro" id="IPR005225">
    <property type="entry name" value="Small_GTP-bd"/>
</dbReference>
<organism evidence="3 4">
    <name type="scientific">Tritrichomonas musculus</name>
    <dbReference type="NCBI Taxonomy" id="1915356"/>
    <lineage>
        <taxon>Eukaryota</taxon>
        <taxon>Metamonada</taxon>
        <taxon>Parabasalia</taxon>
        <taxon>Tritrichomonadida</taxon>
        <taxon>Tritrichomonadidae</taxon>
        <taxon>Tritrichomonas</taxon>
    </lineage>
</organism>
<proteinExistence type="predicted"/>
<keyword evidence="4" id="KW-1185">Reference proteome</keyword>
<dbReference type="Pfam" id="PF00071">
    <property type="entry name" value="Ras"/>
    <property type="match status" value="1"/>
</dbReference>
<keyword evidence="1" id="KW-0547">Nucleotide-binding</keyword>
<dbReference type="InterPro" id="IPR001806">
    <property type="entry name" value="Small_GTPase"/>
</dbReference>
<reference evidence="3 4" key="1">
    <citation type="submission" date="2024-04" db="EMBL/GenBank/DDBJ databases">
        <title>Tritrichomonas musculus Genome.</title>
        <authorList>
            <person name="Alves-Ferreira E."/>
            <person name="Grigg M."/>
            <person name="Lorenzi H."/>
            <person name="Galac M."/>
        </authorList>
    </citation>
    <scope>NUCLEOTIDE SEQUENCE [LARGE SCALE GENOMIC DNA]</scope>
    <source>
        <strain evidence="3 4">EAF2021</strain>
    </source>
</reference>
<dbReference type="Proteomes" id="UP001470230">
    <property type="component" value="Unassembled WGS sequence"/>
</dbReference>
<evidence type="ECO:0000256" key="2">
    <source>
        <dbReference type="ARBA" id="ARBA00023134"/>
    </source>
</evidence>
<protein>
    <recommendedName>
        <fullName evidence="5">Ras family protein</fullName>
    </recommendedName>
</protein>
<dbReference type="EMBL" id="JAPFFF010000002">
    <property type="protein sequence ID" value="KAK8896797.1"/>
    <property type="molecule type" value="Genomic_DNA"/>
</dbReference>
<dbReference type="PROSITE" id="PS51419">
    <property type="entry name" value="RAB"/>
    <property type="match status" value="1"/>
</dbReference>
<accession>A0ABR2L0A7</accession>
<dbReference type="InterPro" id="IPR027417">
    <property type="entry name" value="P-loop_NTPase"/>
</dbReference>
<dbReference type="SMART" id="SM00175">
    <property type="entry name" value="RAB"/>
    <property type="match status" value="1"/>
</dbReference>
<evidence type="ECO:0000313" key="4">
    <source>
        <dbReference type="Proteomes" id="UP001470230"/>
    </source>
</evidence>
<dbReference type="PRINTS" id="PR00449">
    <property type="entry name" value="RASTRNSFRMNG"/>
</dbReference>
<dbReference type="NCBIfam" id="TIGR00231">
    <property type="entry name" value="small_GTP"/>
    <property type="match status" value="1"/>
</dbReference>
<dbReference type="SMART" id="SM00173">
    <property type="entry name" value="RAS"/>
    <property type="match status" value="1"/>
</dbReference>
<evidence type="ECO:0000256" key="1">
    <source>
        <dbReference type="ARBA" id="ARBA00022741"/>
    </source>
</evidence>
<dbReference type="InterPro" id="IPR020849">
    <property type="entry name" value="Small_GTPase_Ras-type"/>
</dbReference>
<name>A0ABR2L0A7_9EUKA</name>
<dbReference type="PANTHER" id="PTHR24070">
    <property type="entry name" value="RAS, DI-RAS, AND RHEB FAMILY MEMBERS OF SMALL GTPASE SUPERFAMILY"/>
    <property type="match status" value="1"/>
</dbReference>
<evidence type="ECO:0008006" key="5">
    <source>
        <dbReference type="Google" id="ProtNLM"/>
    </source>
</evidence>